<proteinExistence type="predicted"/>
<keyword evidence="2" id="KW-1185">Reference proteome</keyword>
<dbReference type="Proteomes" id="UP001570417">
    <property type="component" value="Unassembled WGS sequence"/>
</dbReference>
<evidence type="ECO:0000313" key="2">
    <source>
        <dbReference type="Proteomes" id="UP001570417"/>
    </source>
</evidence>
<name>A0ABV4NDJ9_9VIBR</name>
<comment type="caution">
    <text evidence="1">The sequence shown here is derived from an EMBL/GenBank/DDBJ whole genome shotgun (WGS) entry which is preliminary data.</text>
</comment>
<gene>
    <name evidence="1" type="ORF">AB4566_13225</name>
</gene>
<organism evidence="1 2">
    <name type="scientific">Vibrio gallaecicus</name>
    <dbReference type="NCBI Taxonomy" id="552386"/>
    <lineage>
        <taxon>Bacteria</taxon>
        <taxon>Pseudomonadati</taxon>
        <taxon>Pseudomonadota</taxon>
        <taxon>Gammaproteobacteria</taxon>
        <taxon>Vibrionales</taxon>
        <taxon>Vibrionaceae</taxon>
        <taxon>Vibrio</taxon>
    </lineage>
</organism>
<reference evidence="1 2" key="1">
    <citation type="journal article" date="2024" name="ISME J.">
        <title>Tailless and filamentous prophages are predominant in marine Vibrio.</title>
        <authorList>
            <person name="Steensen K."/>
            <person name="Seneca J."/>
            <person name="Bartlau N."/>
            <person name="Yu X.A."/>
            <person name="Hussain F.A."/>
            <person name="Polz M.F."/>
        </authorList>
    </citation>
    <scope>NUCLEOTIDE SEQUENCE [LARGE SCALE GENOMIC DNA]</scope>
    <source>
        <strain evidence="1 2">10N.222.51.A1</strain>
    </source>
</reference>
<dbReference type="EMBL" id="JBFRUW010000048">
    <property type="protein sequence ID" value="MFA0569231.1"/>
    <property type="molecule type" value="Genomic_DNA"/>
</dbReference>
<sequence length="496" mass="55910">MFSAPQSSNIISNASLPEHEDFFGIKYLNYSDPEVQKNYIERRYEFQKNPEQYVEIHGQISLKGNVASLESKRLSIISPMNLKKFVDTVKYDPANPPLDNYEAIGMRDAHDKTQSDFKGAKKTNRQDFINYLMEGIRKERDIHLPVVSGWQSSDVFSDAIFVIYHQVDSHIAYGCLYLPKKPIMQSDGQTQTAALFGLAQNKEAVDAGALDDLVVTLEIELNVDSVKAAQAFADRNGRGSKKNKNLVIGMDTAAPLSRLRAIVTDGSVFERRIADGRGGGITVTSTENIVDLSTFEQMLSIALTGPSALKPEKFKAHHLEVLKPYANEFIRLLDDTFADFWKSPTNPGEDPYRRLYVIGWPFALKGIALAYYNSRFTELEPIRSAMLESVPANEVAVEFFKRTITRFPVPNEIISFEELKSRLSQINWIKHKKHWAAITGYSENVDGSKKSWTLKQYGEVVKTLNQNQAVLVSKVGNKITGPKWEELTQDVDEKLA</sequence>
<protein>
    <submittedName>
        <fullName evidence="1">Uncharacterized protein</fullName>
    </submittedName>
</protein>
<evidence type="ECO:0000313" key="1">
    <source>
        <dbReference type="EMBL" id="MFA0569231.1"/>
    </source>
</evidence>
<accession>A0ABV4NDJ9</accession>
<dbReference type="RefSeq" id="WP_372266382.1">
    <property type="nucleotide sequence ID" value="NZ_JBFRUW010000048.1"/>
</dbReference>